<dbReference type="AlphaFoldDB" id="A0A9N9AG46"/>
<protein>
    <submittedName>
        <fullName evidence="1">7144_t:CDS:1</fullName>
    </submittedName>
</protein>
<feature type="non-terminal residue" evidence="1">
    <location>
        <position position="1"/>
    </location>
</feature>
<dbReference type="Proteomes" id="UP000789508">
    <property type="component" value="Unassembled WGS sequence"/>
</dbReference>
<comment type="caution">
    <text evidence="1">The sequence shown here is derived from an EMBL/GenBank/DDBJ whole genome shotgun (WGS) entry which is preliminary data.</text>
</comment>
<accession>A0A9N9AG46</accession>
<proteinExistence type="predicted"/>
<organism evidence="1 2">
    <name type="scientific">Ambispora leptoticha</name>
    <dbReference type="NCBI Taxonomy" id="144679"/>
    <lineage>
        <taxon>Eukaryota</taxon>
        <taxon>Fungi</taxon>
        <taxon>Fungi incertae sedis</taxon>
        <taxon>Mucoromycota</taxon>
        <taxon>Glomeromycotina</taxon>
        <taxon>Glomeromycetes</taxon>
        <taxon>Archaeosporales</taxon>
        <taxon>Ambisporaceae</taxon>
        <taxon>Ambispora</taxon>
    </lineage>
</organism>
<name>A0A9N9AG46_9GLOM</name>
<evidence type="ECO:0000313" key="1">
    <source>
        <dbReference type="EMBL" id="CAG8529619.1"/>
    </source>
</evidence>
<evidence type="ECO:0000313" key="2">
    <source>
        <dbReference type="Proteomes" id="UP000789508"/>
    </source>
</evidence>
<gene>
    <name evidence="1" type="ORF">ALEPTO_LOCUS4872</name>
</gene>
<reference evidence="1" key="1">
    <citation type="submission" date="2021-06" db="EMBL/GenBank/DDBJ databases">
        <authorList>
            <person name="Kallberg Y."/>
            <person name="Tangrot J."/>
            <person name="Rosling A."/>
        </authorList>
    </citation>
    <scope>NUCLEOTIDE SEQUENCE</scope>
    <source>
        <strain evidence="1">FL130A</strain>
    </source>
</reference>
<keyword evidence="2" id="KW-1185">Reference proteome</keyword>
<sequence>FWYEFRYQDALKEQHVLPMFAVTSIEIAFLETRVKNFCGNFALLE</sequence>
<dbReference type="EMBL" id="CAJVPS010001217">
    <property type="protein sequence ID" value="CAG8529619.1"/>
    <property type="molecule type" value="Genomic_DNA"/>
</dbReference>